<comment type="caution">
    <text evidence="2">The sequence shown here is derived from an EMBL/GenBank/DDBJ whole genome shotgun (WGS) entry which is preliminary data.</text>
</comment>
<dbReference type="InterPro" id="IPR013783">
    <property type="entry name" value="Ig-like_fold"/>
</dbReference>
<evidence type="ECO:0000313" key="2">
    <source>
        <dbReference type="EMBL" id="PRP82079.1"/>
    </source>
</evidence>
<dbReference type="PANTHER" id="PTHR45856">
    <property type="entry name" value="ALPHA/BETA-HYDROLASES SUPERFAMILY PROTEIN"/>
    <property type="match status" value="1"/>
</dbReference>
<dbReference type="InterPro" id="IPR002921">
    <property type="entry name" value="Fungal_lipase-type"/>
</dbReference>
<dbReference type="CDD" id="cd00063">
    <property type="entry name" value="FN3"/>
    <property type="match status" value="1"/>
</dbReference>
<evidence type="ECO:0000313" key="3">
    <source>
        <dbReference type="Proteomes" id="UP000241769"/>
    </source>
</evidence>
<dbReference type="Proteomes" id="UP000241769">
    <property type="component" value="Unassembled WGS sequence"/>
</dbReference>
<dbReference type="PANTHER" id="PTHR45856:SF24">
    <property type="entry name" value="FUNGAL LIPASE-LIKE DOMAIN-CONTAINING PROTEIN"/>
    <property type="match status" value="1"/>
</dbReference>
<sequence>MKSHNDDDFEDTRAIQLLPNFKVTSASPAQWLFLLPVQCNSADRDALLAYFASRSYSDATDHQWTYQGKCHRFTFLNTMDSPLARGDLFASSSLGWAIISFRGTVIQNLNNDLTDIDAAQIPCQLNGAPCGNVHSGFFSAFEDLGQFRTRIPRDLDKYKIFVTGHSLGGALAVLYSLDRLTQGQNVDGLVTFGQPRVGDAEFISTFQSYGVDYVRYVKTYGTQQDVVTSLPPGWPDMGERQDVDCTGCGGMFAWGPFNWLTLHSMSGYVDVLRSRSQSAQNCAMQQDMEMMTLSVYDEVQYTLSNVDMGTTLHLQISSPDTVSVCVFVVEDTDYSYTSDRDCGGDGKRLLLPSSNGYEGQETTYRLNDDSYVLVLENHNAYRSAEITWGGQLILPVPSSPSNVKAQVLSSSQVQLRWNRPDDSGYPYEITHYVVEYSGPADGGYYSFNVSVNEVLNDQLTVEGLDTHILYQFTLSAFNSRFYSTPSTTAMAFTHNIPSDDVIRSMQPNVTRTATPTSFRFKASSSTGWIYFSGDKLCTGAFTGKVSLNQTITTISVREKGKYYLCYGGGDAAYDVEFAVQSAVPLLNAGWEDFSTMISKNICYS</sequence>
<keyword evidence="3" id="KW-1185">Reference proteome</keyword>
<dbReference type="InterPro" id="IPR036116">
    <property type="entry name" value="FN3_sf"/>
</dbReference>
<feature type="domain" description="Fibronectin type-III" evidence="1">
    <location>
        <begin position="399"/>
        <end position="499"/>
    </location>
</feature>
<dbReference type="InterPro" id="IPR029058">
    <property type="entry name" value="AB_hydrolase_fold"/>
</dbReference>
<dbReference type="Pfam" id="PF00041">
    <property type="entry name" value="fn3"/>
    <property type="match status" value="1"/>
</dbReference>
<dbReference type="CDD" id="cd00519">
    <property type="entry name" value="Lipase_3"/>
    <property type="match status" value="1"/>
</dbReference>
<dbReference type="SMART" id="SM00060">
    <property type="entry name" value="FN3"/>
    <property type="match status" value="1"/>
</dbReference>
<dbReference type="InterPro" id="IPR051218">
    <property type="entry name" value="Sec_MonoDiacylglyc_Lipase"/>
</dbReference>
<dbReference type="InterPro" id="IPR003961">
    <property type="entry name" value="FN3_dom"/>
</dbReference>
<dbReference type="OrthoDB" id="18634at2759"/>
<reference evidence="2 3" key="1">
    <citation type="journal article" date="2018" name="Genome Biol. Evol.">
        <title>Multiple Roots of Fruiting Body Formation in Amoebozoa.</title>
        <authorList>
            <person name="Hillmann F."/>
            <person name="Forbes G."/>
            <person name="Novohradska S."/>
            <person name="Ferling I."/>
            <person name="Riege K."/>
            <person name="Groth M."/>
            <person name="Westermann M."/>
            <person name="Marz M."/>
            <person name="Spaller T."/>
            <person name="Winckler T."/>
            <person name="Schaap P."/>
            <person name="Glockner G."/>
        </authorList>
    </citation>
    <scope>NUCLEOTIDE SEQUENCE [LARGE SCALE GENOMIC DNA]</scope>
    <source>
        <strain evidence="2 3">Jena</strain>
    </source>
</reference>
<dbReference type="Pfam" id="PF01764">
    <property type="entry name" value="Lipase_3"/>
    <property type="match status" value="1"/>
</dbReference>
<dbReference type="PROSITE" id="PS50853">
    <property type="entry name" value="FN3"/>
    <property type="match status" value="1"/>
</dbReference>
<dbReference type="AlphaFoldDB" id="A0A2P6NDP5"/>
<evidence type="ECO:0000259" key="1">
    <source>
        <dbReference type="PROSITE" id="PS50853"/>
    </source>
</evidence>
<dbReference type="FunCoup" id="A0A2P6NDP5">
    <property type="interactions" value="1"/>
</dbReference>
<dbReference type="InParanoid" id="A0A2P6NDP5"/>
<gene>
    <name evidence="2" type="ORF">PROFUN_03769</name>
</gene>
<proteinExistence type="predicted"/>
<dbReference type="SUPFAM" id="SSF49265">
    <property type="entry name" value="Fibronectin type III"/>
    <property type="match status" value="1"/>
</dbReference>
<name>A0A2P6NDP5_9EUKA</name>
<dbReference type="Gene3D" id="2.60.40.10">
    <property type="entry name" value="Immunoglobulins"/>
    <property type="match status" value="1"/>
</dbReference>
<organism evidence="2 3">
    <name type="scientific">Planoprotostelium fungivorum</name>
    <dbReference type="NCBI Taxonomy" id="1890364"/>
    <lineage>
        <taxon>Eukaryota</taxon>
        <taxon>Amoebozoa</taxon>
        <taxon>Evosea</taxon>
        <taxon>Variosea</taxon>
        <taxon>Cavosteliida</taxon>
        <taxon>Cavosteliaceae</taxon>
        <taxon>Planoprotostelium</taxon>
    </lineage>
</organism>
<dbReference type="EMBL" id="MDYQ01000111">
    <property type="protein sequence ID" value="PRP82079.1"/>
    <property type="molecule type" value="Genomic_DNA"/>
</dbReference>
<dbReference type="SUPFAM" id="SSF53474">
    <property type="entry name" value="alpha/beta-Hydrolases"/>
    <property type="match status" value="1"/>
</dbReference>
<dbReference type="Gene3D" id="3.40.50.1820">
    <property type="entry name" value="alpha/beta hydrolase"/>
    <property type="match status" value="1"/>
</dbReference>
<protein>
    <recommendedName>
        <fullName evidence="1">Fibronectin type-III domain-containing protein</fullName>
    </recommendedName>
</protein>
<accession>A0A2P6NDP5</accession>
<dbReference type="GO" id="GO:0006629">
    <property type="term" value="P:lipid metabolic process"/>
    <property type="evidence" value="ECO:0007669"/>
    <property type="project" value="InterPro"/>
</dbReference>